<evidence type="ECO:0008006" key="4">
    <source>
        <dbReference type="Google" id="ProtNLM"/>
    </source>
</evidence>
<protein>
    <recommendedName>
        <fullName evidence="4">Secreted protein</fullName>
    </recommendedName>
</protein>
<proteinExistence type="predicted"/>
<feature type="chain" id="PRO_5030633099" description="Secreted protein" evidence="1">
    <location>
        <begin position="17"/>
        <end position="75"/>
    </location>
</feature>
<dbReference type="InParanoid" id="A0A7N6F6B6"/>
<reference evidence="2" key="1">
    <citation type="submission" date="2021-04" db="EMBL/GenBank/DDBJ databases">
        <authorList>
            <consortium name="Wellcome Sanger Institute Data Sharing"/>
        </authorList>
    </citation>
    <scope>NUCLEOTIDE SEQUENCE [LARGE SCALE GENOMIC DNA]</scope>
</reference>
<feature type="signal peptide" evidence="1">
    <location>
        <begin position="1"/>
        <end position="16"/>
    </location>
</feature>
<dbReference type="AlphaFoldDB" id="A0A7N6F6B6"/>
<evidence type="ECO:0000313" key="2">
    <source>
        <dbReference type="Ensembl" id="ENSATEP00000037933.1"/>
    </source>
</evidence>
<keyword evidence="1" id="KW-0732">Signal</keyword>
<sequence length="75" mass="8482">MFVVLLLRLLAVLTSCSPQNAAQKGKQRWRRTLEAIPPGCIKLNTVFLPSVNWSLCLYCMFSYFNPSTCPVCGRE</sequence>
<dbReference type="Proteomes" id="UP000265040">
    <property type="component" value="Chromosome 15"/>
</dbReference>
<evidence type="ECO:0000256" key="1">
    <source>
        <dbReference type="SAM" id="SignalP"/>
    </source>
</evidence>
<accession>A0A7N6F6B6</accession>
<reference evidence="2" key="3">
    <citation type="submission" date="2025-09" db="UniProtKB">
        <authorList>
            <consortium name="Ensembl"/>
        </authorList>
    </citation>
    <scope>IDENTIFICATION</scope>
</reference>
<name>A0A7N6F6B6_ANATE</name>
<evidence type="ECO:0000313" key="3">
    <source>
        <dbReference type="Proteomes" id="UP000265040"/>
    </source>
</evidence>
<keyword evidence="3" id="KW-1185">Reference proteome</keyword>
<organism evidence="2 3">
    <name type="scientific">Anabas testudineus</name>
    <name type="common">Climbing perch</name>
    <name type="synonym">Anthias testudineus</name>
    <dbReference type="NCBI Taxonomy" id="64144"/>
    <lineage>
        <taxon>Eukaryota</taxon>
        <taxon>Metazoa</taxon>
        <taxon>Chordata</taxon>
        <taxon>Craniata</taxon>
        <taxon>Vertebrata</taxon>
        <taxon>Euteleostomi</taxon>
        <taxon>Actinopterygii</taxon>
        <taxon>Neopterygii</taxon>
        <taxon>Teleostei</taxon>
        <taxon>Neoteleostei</taxon>
        <taxon>Acanthomorphata</taxon>
        <taxon>Anabantaria</taxon>
        <taxon>Anabantiformes</taxon>
        <taxon>Anabantoidei</taxon>
        <taxon>Anabantidae</taxon>
        <taxon>Anabas</taxon>
    </lineage>
</organism>
<dbReference type="Ensembl" id="ENSATET00000045793.1">
    <property type="protein sequence ID" value="ENSATEP00000037933.1"/>
    <property type="gene ID" value="ENSATEG00000025713.1"/>
</dbReference>
<reference evidence="2" key="2">
    <citation type="submission" date="2025-08" db="UniProtKB">
        <authorList>
            <consortium name="Ensembl"/>
        </authorList>
    </citation>
    <scope>IDENTIFICATION</scope>
</reference>